<keyword evidence="16" id="KW-0464">Manganese</keyword>
<evidence type="ECO:0000256" key="18">
    <source>
        <dbReference type="SAM" id="MobiDB-lite"/>
    </source>
</evidence>
<dbReference type="FunFam" id="3.30.420.40:FF:000025">
    <property type="entry name" value="pantothenate kinase 2, mitochondrial"/>
    <property type="match status" value="1"/>
</dbReference>
<organism evidence="20 21">
    <name type="scientific">Rozella allomycis (strain CSF55)</name>
    <dbReference type="NCBI Taxonomy" id="988480"/>
    <lineage>
        <taxon>Eukaryota</taxon>
        <taxon>Fungi</taxon>
        <taxon>Fungi incertae sedis</taxon>
        <taxon>Cryptomycota</taxon>
        <taxon>Cryptomycota incertae sedis</taxon>
        <taxon>Rozella</taxon>
    </lineage>
</organism>
<dbReference type="Pfam" id="PF01603">
    <property type="entry name" value="B56"/>
    <property type="match status" value="1"/>
</dbReference>
<dbReference type="EMBL" id="KE561054">
    <property type="protein sequence ID" value="EPZ33494.1"/>
    <property type="molecule type" value="Genomic_DNA"/>
</dbReference>
<evidence type="ECO:0000256" key="10">
    <source>
        <dbReference type="ARBA" id="ARBA00022723"/>
    </source>
</evidence>
<feature type="compositionally biased region" description="Basic and acidic residues" evidence="18">
    <location>
        <begin position="1103"/>
        <end position="1112"/>
    </location>
</feature>
<dbReference type="GO" id="GO:0005524">
    <property type="term" value="F:ATP binding"/>
    <property type="evidence" value="ECO:0007669"/>
    <property type="project" value="UniProtKB-KW"/>
</dbReference>
<dbReference type="Pfam" id="PF01937">
    <property type="entry name" value="ARMT1-like_dom"/>
    <property type="match status" value="1"/>
</dbReference>
<evidence type="ECO:0000256" key="2">
    <source>
        <dbReference type="ARBA" id="ARBA00001936"/>
    </source>
</evidence>
<feature type="region of interest" description="Disordered" evidence="18">
    <location>
        <begin position="630"/>
        <end position="674"/>
    </location>
</feature>
<dbReference type="NCBIfam" id="TIGR00555">
    <property type="entry name" value="panK_eukar"/>
    <property type="match status" value="1"/>
</dbReference>
<dbReference type="InterPro" id="IPR002791">
    <property type="entry name" value="ARMT1-like_metal-bd"/>
</dbReference>
<dbReference type="SUPFAM" id="SSF53067">
    <property type="entry name" value="Actin-like ATPase domain"/>
    <property type="match status" value="1"/>
</dbReference>
<dbReference type="InterPro" id="IPR004567">
    <property type="entry name" value="Type_II_PanK"/>
</dbReference>
<dbReference type="Proteomes" id="UP000030755">
    <property type="component" value="Unassembled WGS sequence"/>
</dbReference>
<keyword evidence="9 20" id="KW-0808">Transferase</keyword>
<dbReference type="GO" id="GO:0005737">
    <property type="term" value="C:cytoplasm"/>
    <property type="evidence" value="ECO:0007669"/>
    <property type="project" value="UniProtKB-SubCell"/>
</dbReference>
<comment type="similarity">
    <text evidence="17">Belongs to the type II pantothenate kinase family.</text>
</comment>
<dbReference type="Pfam" id="PF03630">
    <property type="entry name" value="Fumble"/>
    <property type="match status" value="1"/>
</dbReference>
<evidence type="ECO:0000256" key="15">
    <source>
        <dbReference type="ARBA" id="ARBA00022993"/>
    </source>
</evidence>
<protein>
    <recommendedName>
        <fullName evidence="6">pantothenate kinase</fullName>
        <ecNumber evidence="6">2.7.1.33</ecNumber>
    </recommendedName>
</protein>
<evidence type="ECO:0000256" key="14">
    <source>
        <dbReference type="ARBA" id="ARBA00022840"/>
    </source>
</evidence>
<comment type="catalytic activity">
    <reaction evidence="1">
        <text>(R)-pantothenate + ATP = (R)-4'-phosphopantothenate + ADP + H(+)</text>
        <dbReference type="Rhea" id="RHEA:16373"/>
        <dbReference type="ChEBI" id="CHEBI:10986"/>
        <dbReference type="ChEBI" id="CHEBI:15378"/>
        <dbReference type="ChEBI" id="CHEBI:29032"/>
        <dbReference type="ChEBI" id="CHEBI:30616"/>
        <dbReference type="ChEBI" id="CHEBI:456216"/>
        <dbReference type="EC" id="2.7.1.33"/>
    </reaction>
</comment>
<dbReference type="SUPFAM" id="SSF111321">
    <property type="entry name" value="AF1104-like"/>
    <property type="match status" value="1"/>
</dbReference>
<dbReference type="HOGENOM" id="CLU_280201_0_0_1"/>
<comment type="cofactor">
    <cofactor evidence="3">
        <name>Ni(2+)</name>
        <dbReference type="ChEBI" id="CHEBI:49786"/>
    </cofactor>
</comment>
<feature type="compositionally biased region" description="Pro residues" evidence="18">
    <location>
        <begin position="1113"/>
        <end position="1122"/>
    </location>
</feature>
<evidence type="ECO:0000256" key="5">
    <source>
        <dbReference type="ARBA" id="ARBA00005225"/>
    </source>
</evidence>
<keyword evidence="15" id="KW-0173">Coenzyme A biosynthesis</keyword>
<gene>
    <name evidence="20" type="ORF">O9G_001245</name>
</gene>
<dbReference type="OrthoDB" id="10264446at2759"/>
<evidence type="ECO:0000256" key="6">
    <source>
        <dbReference type="ARBA" id="ARBA00012102"/>
    </source>
</evidence>
<dbReference type="GO" id="GO:0019888">
    <property type="term" value="F:protein phosphatase regulator activity"/>
    <property type="evidence" value="ECO:0007669"/>
    <property type="project" value="InterPro"/>
</dbReference>
<dbReference type="Gene3D" id="3.40.50.10880">
    <property type="entry name" value="Uncharacterised protein PF01937, DUF89, domain 3"/>
    <property type="match status" value="1"/>
</dbReference>
<evidence type="ECO:0000256" key="8">
    <source>
        <dbReference type="ARBA" id="ARBA00022596"/>
    </source>
</evidence>
<keyword evidence="7" id="KW-0963">Cytoplasm</keyword>
<name>A0A075AY50_ROZAC</name>
<dbReference type="FunFam" id="1.25.10.10:FF:000353">
    <property type="entry name" value="Serine/threonine-protein phosphatase 2A 56 kDa regulatory subunit"/>
    <property type="match status" value="1"/>
</dbReference>
<dbReference type="GO" id="GO:0007165">
    <property type="term" value="P:signal transduction"/>
    <property type="evidence" value="ECO:0007669"/>
    <property type="project" value="InterPro"/>
</dbReference>
<evidence type="ECO:0000259" key="19">
    <source>
        <dbReference type="Pfam" id="PF01937"/>
    </source>
</evidence>
<reference evidence="20 21" key="1">
    <citation type="journal article" date="2013" name="Curr. Biol.">
        <title>Shared signatures of parasitism and phylogenomics unite Cryptomycota and microsporidia.</title>
        <authorList>
            <person name="James T.Y."/>
            <person name="Pelin A."/>
            <person name="Bonen L."/>
            <person name="Ahrendt S."/>
            <person name="Sain D."/>
            <person name="Corradi N."/>
            <person name="Stajich J.E."/>
        </authorList>
    </citation>
    <scope>NUCLEOTIDE SEQUENCE [LARGE SCALE GENOMIC DNA]</scope>
    <source>
        <strain evidence="20 21">CSF55</strain>
    </source>
</reference>
<evidence type="ECO:0000256" key="11">
    <source>
        <dbReference type="ARBA" id="ARBA00022741"/>
    </source>
</evidence>
<evidence type="ECO:0000256" key="17">
    <source>
        <dbReference type="ARBA" id="ARBA00060870"/>
    </source>
</evidence>
<keyword evidence="21" id="KW-1185">Reference proteome</keyword>
<dbReference type="Gene3D" id="1.20.1700.10">
    <property type="entry name" value="AF1104-like"/>
    <property type="match status" value="1"/>
</dbReference>
<keyword evidence="10" id="KW-0479">Metal-binding</keyword>
<dbReference type="AlphaFoldDB" id="A0A075AY50"/>
<comment type="cofactor">
    <cofactor evidence="2">
        <name>Mn(2+)</name>
        <dbReference type="ChEBI" id="CHEBI:29035"/>
    </cofactor>
</comment>
<dbReference type="GO" id="GO:0016787">
    <property type="term" value="F:hydrolase activity"/>
    <property type="evidence" value="ECO:0007669"/>
    <property type="project" value="UniProtKB-KW"/>
</dbReference>
<comment type="pathway">
    <text evidence="5">Cofactor biosynthesis; coenzyme A biosynthesis; CoA from (R)-pantothenate: step 1/5.</text>
</comment>
<evidence type="ECO:0000256" key="12">
    <source>
        <dbReference type="ARBA" id="ARBA00022777"/>
    </source>
</evidence>
<dbReference type="GO" id="GO:0000159">
    <property type="term" value="C:protein phosphatase type 2A complex"/>
    <property type="evidence" value="ECO:0007669"/>
    <property type="project" value="InterPro"/>
</dbReference>
<dbReference type="SUPFAM" id="SSF48371">
    <property type="entry name" value="ARM repeat"/>
    <property type="match status" value="1"/>
</dbReference>
<evidence type="ECO:0000256" key="9">
    <source>
        <dbReference type="ARBA" id="ARBA00022679"/>
    </source>
</evidence>
<dbReference type="PANTHER" id="PTHR10257">
    <property type="entry name" value="SERINE/THREONINE PROTEIN PHOSPHATASE 2A PP2A REGULATORY SUBUNIT B"/>
    <property type="match status" value="1"/>
</dbReference>
<dbReference type="STRING" id="988480.A0A075AY50"/>
<feature type="domain" description="Damage-control phosphatase ARMT1-like metal-binding" evidence="19">
    <location>
        <begin position="349"/>
        <end position="599"/>
    </location>
</feature>
<feature type="compositionally biased region" description="Basic and acidic residues" evidence="18">
    <location>
        <begin position="630"/>
        <end position="644"/>
    </location>
</feature>
<dbReference type="Gene3D" id="3.30.420.40">
    <property type="match status" value="1"/>
</dbReference>
<evidence type="ECO:0000256" key="3">
    <source>
        <dbReference type="ARBA" id="ARBA00001967"/>
    </source>
</evidence>
<dbReference type="Gene3D" id="3.30.420.510">
    <property type="match status" value="1"/>
</dbReference>
<dbReference type="InterPro" id="IPR011989">
    <property type="entry name" value="ARM-like"/>
</dbReference>
<feature type="region of interest" description="Disordered" evidence="18">
    <location>
        <begin position="1103"/>
        <end position="1122"/>
    </location>
</feature>
<evidence type="ECO:0000256" key="16">
    <source>
        <dbReference type="ARBA" id="ARBA00023211"/>
    </source>
</evidence>
<sequence>MSNRFKVYNSCIEYIRCLLKKENFEIIATGGGAYKFNQLFIEQLGINLKKEDEMECLIGGLNFLLLKVPFEVFTYDEENRMEFKELGSDSDVFPYLLVNIGSGVSILKVEDENKFERVSGTALGGGTLWGLLSLLTDAKTYDEMIEISKKGDHRNVDMLVGDIYGAGYEKIGLKATTIASSFGKAFQKGKESKSFKQEDIAASLLYMVSNNIAQIAYLNATQHGVKRIYFGGCFIRGHHSMKAYFLRHEGYLGSLGAFLTFSNVPLEKFSFTENFAQISLISHHAVNAVGCLDQNTLNMTCFSMIKHPYPYDRFDLSNSEMAMYWLDLMEETTLIWKKLRLESDQEKMEKFSKLFIEHLNRLKANSVVYGPLSIPNLFNLRELCLREVGIEDIFGNVKMNETRKAMDLLPALLNKLDQLSLKDLVSQLLENIFVEAKQKIKYVSNKNDYDITKDMIKRKEYKKLVFFVSNSGIDLILGVLPFVRYFLKRKCHVCLAALSRPSVTNVTAKELSEILEQVEDQIIKNSYKDGLLKVFETGSGSPCLDMRKIDSKISEYALDADLIVLEGMGRAIYTNYDAKFHCDCLKLAVVKNDMIAKTNTRDKKESEDIPTTEQTPVSIVLKKDSLTMPPKKDEIMHKNEKEAPKTNPMNRLKNTPKDSIPLSKTPRRQRSSRFHVTEKVELEKLANLKDISLGERHELFLKKLYQCCVIFDFNDVMSDLKGKEIKANTLTELVDYISTNRGVITEQIYPEIMKFSMNLFRPIPPQSNPIGDAFDPEEDEPILEQAWPHLQIVYEFFLRFLESPDFNTNIAKKYIDQQFVLSLLDLFDSEDPRERDFLKTTLHRIYGKFLNLRAFIRRSINHVFFQFIYETERHNGIAELLEILGSIINGFALPLKEEHKTFLTRVLIPLHKAKSLALYHPHIFIQIITKVVGGLLKYWPKVNSPKEVMFLNEIEEILDIIEPQEFSKIQVPLFQQIAKCVSSPHFQKGLFITGIMNISLILWVKTLNEKKKQKDRDEVWSRIESMAAANASRLAKGVPTQSTPSEYIKQFEQGNAEENKSSAVDENEAFDVIVKDMEKPSPSRFRRKSVLPVDEQVLTELSRHKSLEDVLKEPPPPSDDDY</sequence>
<keyword evidence="14" id="KW-0067">ATP-binding</keyword>
<dbReference type="InterPro" id="IPR043129">
    <property type="entry name" value="ATPase_NBD"/>
</dbReference>
<proteinExistence type="inferred from homology"/>
<evidence type="ECO:0000256" key="7">
    <source>
        <dbReference type="ARBA" id="ARBA00022490"/>
    </source>
</evidence>
<evidence type="ECO:0000256" key="1">
    <source>
        <dbReference type="ARBA" id="ARBA00001206"/>
    </source>
</evidence>
<keyword evidence="12 20" id="KW-0418">Kinase</keyword>
<accession>A0A075AY50</accession>
<dbReference type="Gene3D" id="1.25.10.10">
    <property type="entry name" value="Leucine-rich Repeat Variant"/>
    <property type="match status" value="1"/>
</dbReference>
<dbReference type="GO" id="GO:0046872">
    <property type="term" value="F:metal ion binding"/>
    <property type="evidence" value="ECO:0007669"/>
    <property type="project" value="UniProtKB-KW"/>
</dbReference>
<dbReference type="PANTHER" id="PTHR10257:SF3">
    <property type="entry name" value="SERINE_THREONINE-PROTEIN PHOSPHATASE 2A 56 KDA REGULATORY SUBUNIT GAMMA ISOFORM"/>
    <property type="match status" value="1"/>
</dbReference>
<dbReference type="InterPro" id="IPR002554">
    <property type="entry name" value="PP2A_B56"/>
</dbReference>
<keyword evidence="8" id="KW-0533">Nickel</keyword>
<dbReference type="GO" id="GO:0004594">
    <property type="term" value="F:pantothenate kinase activity"/>
    <property type="evidence" value="ECO:0007669"/>
    <property type="project" value="UniProtKB-EC"/>
</dbReference>
<evidence type="ECO:0000256" key="4">
    <source>
        <dbReference type="ARBA" id="ARBA00004496"/>
    </source>
</evidence>
<keyword evidence="13" id="KW-0378">Hydrolase</keyword>
<dbReference type="GO" id="GO:0015937">
    <property type="term" value="P:coenzyme A biosynthetic process"/>
    <property type="evidence" value="ECO:0007669"/>
    <property type="project" value="UniProtKB-KW"/>
</dbReference>
<keyword evidence="11" id="KW-0547">Nucleotide-binding</keyword>
<evidence type="ECO:0000313" key="20">
    <source>
        <dbReference type="EMBL" id="EPZ33494.1"/>
    </source>
</evidence>
<dbReference type="InterPro" id="IPR035073">
    <property type="entry name" value="At2g17340_3_helix_bundle"/>
</dbReference>
<dbReference type="EC" id="2.7.1.33" evidence="6"/>
<evidence type="ECO:0000313" key="21">
    <source>
        <dbReference type="Proteomes" id="UP000030755"/>
    </source>
</evidence>
<comment type="subcellular location">
    <subcellularLocation>
        <location evidence="4">Cytoplasm</location>
    </subcellularLocation>
</comment>
<dbReference type="InterPro" id="IPR036075">
    <property type="entry name" value="ARMT-1-like_metal-bd_sf"/>
</dbReference>
<evidence type="ECO:0000256" key="13">
    <source>
        <dbReference type="ARBA" id="ARBA00022801"/>
    </source>
</evidence>
<dbReference type="InterPro" id="IPR016024">
    <property type="entry name" value="ARM-type_fold"/>
</dbReference>